<proteinExistence type="predicted"/>
<dbReference type="HOGENOM" id="CLU_3228223_0_0_6"/>
<gene>
    <name evidence="1" type="ordered locus">AFE_1729</name>
</gene>
<dbReference type="STRING" id="243159.AFE_1729"/>
<dbReference type="Proteomes" id="UP000001362">
    <property type="component" value="Chromosome"/>
</dbReference>
<accession>B7JB66</accession>
<reference evidence="1 2" key="1">
    <citation type="journal article" date="2008" name="BMC Genomics">
        <title>Acidithiobacillus ferrooxidans metabolism: from genome sequence to industrial applications.</title>
        <authorList>
            <person name="Valdes J."/>
            <person name="Pedroso I."/>
            <person name="Quatrini R."/>
            <person name="Dodson R.J."/>
            <person name="Tettelin H."/>
            <person name="Blake R.II."/>
            <person name="Eisen J.A."/>
            <person name="Holmes D.S."/>
        </authorList>
    </citation>
    <scope>NUCLEOTIDE SEQUENCE [LARGE SCALE GENOMIC DNA]</scope>
    <source>
        <strain evidence="2">ATCC 23270 / DSM 14882 / CIP 104768 / NCIMB 8455</strain>
    </source>
</reference>
<sequence length="43" mass="5019">MAEALLWGATQFERLFFFPFRPFTAPARFFLDQRAKAHGGKSR</sequence>
<dbReference type="EMBL" id="CP001219">
    <property type="protein sequence ID" value="ACK78676.1"/>
    <property type="molecule type" value="Genomic_DNA"/>
</dbReference>
<dbReference type="KEGG" id="afr:AFE_1729"/>
<name>B7JB66_ACIF2</name>
<dbReference type="PaxDb" id="243159-AFE_1729"/>
<organism evidence="1 2">
    <name type="scientific">Acidithiobacillus ferrooxidans (strain ATCC 23270 / DSM 14882 / CIP 104768 / NCIMB 8455)</name>
    <name type="common">Ferrobacillus ferrooxidans (strain ATCC 23270)</name>
    <dbReference type="NCBI Taxonomy" id="243159"/>
    <lineage>
        <taxon>Bacteria</taxon>
        <taxon>Pseudomonadati</taxon>
        <taxon>Pseudomonadota</taxon>
        <taxon>Acidithiobacillia</taxon>
        <taxon>Acidithiobacillales</taxon>
        <taxon>Acidithiobacillaceae</taxon>
        <taxon>Acidithiobacillus</taxon>
    </lineage>
</organism>
<evidence type="ECO:0000313" key="2">
    <source>
        <dbReference type="Proteomes" id="UP000001362"/>
    </source>
</evidence>
<keyword evidence="2" id="KW-1185">Reference proteome</keyword>
<protein>
    <submittedName>
        <fullName evidence="1">Uncharacterized protein</fullName>
    </submittedName>
</protein>
<dbReference type="AlphaFoldDB" id="B7JB66"/>
<evidence type="ECO:0000313" key="1">
    <source>
        <dbReference type="EMBL" id="ACK78676.1"/>
    </source>
</evidence>